<dbReference type="PANTHER" id="PTHR43757">
    <property type="entry name" value="AMINOMETHYLTRANSFERASE"/>
    <property type="match status" value="1"/>
</dbReference>
<dbReference type="InterPro" id="IPR006076">
    <property type="entry name" value="FAD-dep_OxRdtase"/>
</dbReference>
<dbReference type="InterPro" id="IPR029043">
    <property type="entry name" value="GcvT/YgfZ_C"/>
</dbReference>
<organism evidence="7 8">
    <name type="scientific">Candidatus Brachybacterium intestinipullorum</name>
    <dbReference type="NCBI Taxonomy" id="2838512"/>
    <lineage>
        <taxon>Bacteria</taxon>
        <taxon>Bacillati</taxon>
        <taxon>Actinomycetota</taxon>
        <taxon>Actinomycetes</taxon>
        <taxon>Micrococcales</taxon>
        <taxon>Dermabacteraceae</taxon>
        <taxon>Brachybacterium</taxon>
    </lineage>
</organism>
<feature type="domain" description="GCVT N-terminal" evidence="4">
    <location>
        <begin position="433"/>
        <end position="711"/>
    </location>
</feature>
<dbReference type="Gene3D" id="3.30.70.1400">
    <property type="entry name" value="Aminomethyltransferase beta-barrel domains"/>
    <property type="match status" value="1"/>
</dbReference>
<feature type="region of interest" description="Disordered" evidence="2">
    <location>
        <begin position="827"/>
        <end position="851"/>
    </location>
</feature>
<protein>
    <submittedName>
        <fullName evidence="7">FAD-dependent oxidoreductase</fullName>
    </submittedName>
</protein>
<dbReference type="Pfam" id="PF01266">
    <property type="entry name" value="DAO"/>
    <property type="match status" value="1"/>
</dbReference>
<evidence type="ECO:0000259" key="5">
    <source>
        <dbReference type="Pfam" id="PF08669"/>
    </source>
</evidence>
<accession>A0A9D2PXC4</accession>
<dbReference type="InterPro" id="IPR036188">
    <property type="entry name" value="FAD/NAD-bd_sf"/>
</dbReference>
<sequence length="851" mass="91173">MVQLPHSADVVVIGAGVVGNAAVAHLADLGWRSIVQLDKGPLPDPGGSTGHASNFVFPVDHSKEITDLTVDSLRQYTELGVLDHCGGIEVARSAERMQELTRRMTSALSWGVEAHLVSPAEIQQLVPFCDADLLIGGFHTPTAAILDPIRAGELLRERAEEAGALSTFAMTEVTWIETRRGRVTRVLTDRGEIRTEHVVIACGVWSPQVAALAGAAIPLAPAVHQMIDVGPIPELEATGEWISFPLLRDMDRLMYERQRGSSLEIGSYAHRPMLHRPSEIPPVGDHPGQATPTSFPFTEEDFTAQYGHAREMFPGLLADPGLPRPVAINGLLAITPDGGALVGELPEVRGLWSAAAVWIKEAAGAGRMLAELLTEGTSEIDPRGSDPARFHPAARSEAHVRARAAEGFPKTYGITHPREQWLSDRPSRTSPVHSRTAALGAEFFEAAGWERPQWYGASARLRDRFAGRLTARVHEWDARWWSPLIEVEHLAMREGVAMIDLAAFAILDVRGPGALALLERLAVARIDVPVGRCVYTPLLTPAGTFRSDLTVVRRGEEDFRVITGGTEGGRDLAWLSAHAPDDGSVQITDSTSALTTIGVWGPRAEELLDAVTDADVTLAAFPYGTAQDLHLGSIPVSALRISYVGENGAELHVAAEHGLALWDRLWAAGQELGVIAAGIGVYGTTGRLEKAYRLLGAELTAEHDPVDADLALPKVKRADFVGKQAYLAARERGPRAMLCTLALTDPPEDPTLARFPTGGEPVLSPDGEVLIDAAGRRSYVTSAGPAPSLGRYLLLAYLPLAQAELGTAVQVQYLGTRLAAEVIGVGRTPPFDPEDSRMKHPDGADSAGPGV</sequence>
<evidence type="ECO:0000256" key="2">
    <source>
        <dbReference type="SAM" id="MobiDB-lite"/>
    </source>
</evidence>
<evidence type="ECO:0000313" key="7">
    <source>
        <dbReference type="EMBL" id="HJC68962.1"/>
    </source>
</evidence>
<dbReference type="SUPFAM" id="SSF54373">
    <property type="entry name" value="FAD-linked reductases, C-terminal domain"/>
    <property type="match status" value="1"/>
</dbReference>
<feature type="domain" description="FAD dependent oxidoreductase" evidence="3">
    <location>
        <begin position="9"/>
        <end position="372"/>
    </location>
</feature>
<dbReference type="Pfam" id="PF08669">
    <property type="entry name" value="GCV_T_C"/>
    <property type="match status" value="1"/>
</dbReference>
<dbReference type="Pfam" id="PF01571">
    <property type="entry name" value="GCV_T"/>
    <property type="match status" value="1"/>
</dbReference>
<comment type="caution">
    <text evidence="7">The sequence shown here is derived from an EMBL/GenBank/DDBJ whole genome shotgun (WGS) entry which is preliminary data.</text>
</comment>
<dbReference type="Gene3D" id="3.50.50.60">
    <property type="entry name" value="FAD/NAD(P)-binding domain"/>
    <property type="match status" value="1"/>
</dbReference>
<name>A0A9D2PXC4_9MICO</name>
<dbReference type="InterPro" id="IPR028896">
    <property type="entry name" value="GcvT/YgfZ/DmdA"/>
</dbReference>
<evidence type="ECO:0000259" key="6">
    <source>
        <dbReference type="Pfam" id="PF16350"/>
    </source>
</evidence>
<evidence type="ECO:0000259" key="4">
    <source>
        <dbReference type="Pfam" id="PF01571"/>
    </source>
</evidence>
<dbReference type="Gene3D" id="3.30.9.10">
    <property type="entry name" value="D-Amino Acid Oxidase, subunit A, domain 2"/>
    <property type="match status" value="1"/>
</dbReference>
<dbReference type="PANTHER" id="PTHR43757:SF2">
    <property type="entry name" value="AMINOMETHYLTRANSFERASE, MITOCHONDRIAL"/>
    <property type="match status" value="1"/>
</dbReference>
<dbReference type="InterPro" id="IPR006222">
    <property type="entry name" value="GCVT_N"/>
</dbReference>
<dbReference type="EMBL" id="DWWC01000094">
    <property type="protein sequence ID" value="HJC68962.1"/>
    <property type="molecule type" value="Genomic_DNA"/>
</dbReference>
<dbReference type="InterPro" id="IPR032503">
    <property type="entry name" value="FAO_M"/>
</dbReference>
<evidence type="ECO:0000313" key="8">
    <source>
        <dbReference type="Proteomes" id="UP000823854"/>
    </source>
</evidence>
<dbReference type="Gene3D" id="2.40.30.110">
    <property type="entry name" value="Aminomethyltransferase beta-barrel domains"/>
    <property type="match status" value="1"/>
</dbReference>
<feature type="domain" description="Aminomethyltransferase C-terminal" evidence="5">
    <location>
        <begin position="757"/>
        <end position="823"/>
    </location>
</feature>
<gene>
    <name evidence="7" type="ORF">H9932_04685</name>
</gene>
<dbReference type="Pfam" id="PF16350">
    <property type="entry name" value="FAO_M"/>
    <property type="match status" value="1"/>
</dbReference>
<reference evidence="7" key="1">
    <citation type="journal article" date="2021" name="PeerJ">
        <title>Extensive microbial diversity within the chicken gut microbiome revealed by metagenomics and culture.</title>
        <authorList>
            <person name="Gilroy R."/>
            <person name="Ravi A."/>
            <person name="Getino M."/>
            <person name="Pursley I."/>
            <person name="Horton D.L."/>
            <person name="Alikhan N.F."/>
            <person name="Baker D."/>
            <person name="Gharbi K."/>
            <person name="Hall N."/>
            <person name="Watson M."/>
            <person name="Adriaenssens E.M."/>
            <person name="Foster-Nyarko E."/>
            <person name="Jarju S."/>
            <person name="Secka A."/>
            <person name="Antonio M."/>
            <person name="Oren A."/>
            <person name="Chaudhuri R.R."/>
            <person name="La Ragione R."/>
            <person name="Hildebrand F."/>
            <person name="Pallen M.J."/>
        </authorList>
    </citation>
    <scope>NUCLEOTIDE SEQUENCE</scope>
    <source>
        <strain evidence="7">CHK130-7132</strain>
    </source>
</reference>
<dbReference type="Gene3D" id="3.30.1360.120">
    <property type="entry name" value="Probable tRNA modification gtpase trme, domain 1"/>
    <property type="match status" value="1"/>
</dbReference>
<proteinExistence type="inferred from homology"/>
<dbReference type="SUPFAM" id="SSF103025">
    <property type="entry name" value="Folate-binding domain"/>
    <property type="match status" value="1"/>
</dbReference>
<dbReference type="Proteomes" id="UP000823854">
    <property type="component" value="Unassembled WGS sequence"/>
</dbReference>
<feature type="domain" description="FAD dependent oxidoreductase central" evidence="6">
    <location>
        <begin position="375"/>
        <end position="430"/>
    </location>
</feature>
<dbReference type="SUPFAM" id="SSF101790">
    <property type="entry name" value="Aminomethyltransferase beta-barrel domain"/>
    <property type="match status" value="1"/>
</dbReference>
<dbReference type="InterPro" id="IPR013977">
    <property type="entry name" value="GcvT_C"/>
</dbReference>
<evidence type="ECO:0000259" key="3">
    <source>
        <dbReference type="Pfam" id="PF01266"/>
    </source>
</evidence>
<comment type="similarity">
    <text evidence="1">Belongs to the GcvT family.</text>
</comment>
<dbReference type="SUPFAM" id="SSF51905">
    <property type="entry name" value="FAD/NAD(P)-binding domain"/>
    <property type="match status" value="1"/>
</dbReference>
<feature type="compositionally biased region" description="Basic and acidic residues" evidence="2">
    <location>
        <begin position="834"/>
        <end position="843"/>
    </location>
</feature>
<dbReference type="AlphaFoldDB" id="A0A9D2PXC4"/>
<dbReference type="InterPro" id="IPR027266">
    <property type="entry name" value="TrmE/GcvT-like"/>
</dbReference>
<evidence type="ECO:0000256" key="1">
    <source>
        <dbReference type="ARBA" id="ARBA00008609"/>
    </source>
</evidence>
<reference evidence="7" key="2">
    <citation type="submission" date="2021-04" db="EMBL/GenBank/DDBJ databases">
        <authorList>
            <person name="Gilroy R."/>
        </authorList>
    </citation>
    <scope>NUCLEOTIDE SEQUENCE</scope>
    <source>
        <strain evidence="7">CHK130-7132</strain>
    </source>
</reference>